<dbReference type="EMBL" id="CP014692">
    <property type="protein sequence ID" value="AQS83859.1"/>
    <property type="molecule type" value="Genomic_DNA"/>
</dbReference>
<gene>
    <name evidence="6" type="ORF">A0U92_02670</name>
</gene>
<evidence type="ECO:0000313" key="6">
    <source>
        <dbReference type="EMBL" id="AQS83859.1"/>
    </source>
</evidence>
<dbReference type="GO" id="GO:0016620">
    <property type="term" value="F:oxidoreductase activity, acting on the aldehyde or oxo group of donors, NAD or NADP as acceptor"/>
    <property type="evidence" value="ECO:0007669"/>
    <property type="project" value="InterPro"/>
</dbReference>
<dbReference type="PROSITE" id="PS00687">
    <property type="entry name" value="ALDEHYDE_DEHYDR_GLU"/>
    <property type="match status" value="1"/>
</dbReference>
<dbReference type="OrthoDB" id="9772584at2"/>
<dbReference type="InterPro" id="IPR016161">
    <property type="entry name" value="Ald_DH/histidinol_DH"/>
</dbReference>
<dbReference type="Proteomes" id="UP000188937">
    <property type="component" value="Chromosome"/>
</dbReference>
<dbReference type="Gene3D" id="3.40.309.10">
    <property type="entry name" value="Aldehyde Dehydrogenase, Chain A, domain 2"/>
    <property type="match status" value="1"/>
</dbReference>
<dbReference type="FunFam" id="3.40.605.10:FF:000007">
    <property type="entry name" value="NAD/NADP-dependent betaine aldehyde dehydrogenase"/>
    <property type="match status" value="1"/>
</dbReference>
<dbReference type="Gene3D" id="3.40.605.10">
    <property type="entry name" value="Aldehyde Dehydrogenase, Chain A, domain 1"/>
    <property type="match status" value="1"/>
</dbReference>
<dbReference type="RefSeq" id="WP_077811901.1">
    <property type="nucleotide sequence ID" value="NZ_CP014692.1"/>
</dbReference>
<dbReference type="FunFam" id="3.40.309.10:FF:000009">
    <property type="entry name" value="Aldehyde dehydrogenase A"/>
    <property type="match status" value="1"/>
</dbReference>
<dbReference type="PROSITE" id="PS00070">
    <property type="entry name" value="ALDEHYDE_DEHYDR_CYS"/>
    <property type="match status" value="1"/>
</dbReference>
<feature type="active site" evidence="3">
    <location>
        <position position="272"/>
    </location>
</feature>
<dbReference type="KEGG" id="aace:A0U92_02670"/>
<dbReference type="Pfam" id="PF00171">
    <property type="entry name" value="Aldedh"/>
    <property type="match status" value="1"/>
</dbReference>
<name>A0A1U9KDQ0_ACEAC</name>
<evidence type="ECO:0000313" key="7">
    <source>
        <dbReference type="Proteomes" id="UP000188937"/>
    </source>
</evidence>
<evidence type="ECO:0000256" key="1">
    <source>
        <dbReference type="ARBA" id="ARBA00009986"/>
    </source>
</evidence>
<dbReference type="PANTHER" id="PTHR11699">
    <property type="entry name" value="ALDEHYDE DEHYDROGENASE-RELATED"/>
    <property type="match status" value="1"/>
</dbReference>
<protein>
    <submittedName>
        <fullName evidence="6">NAD-dependent phenylacetaldehyde dehydrogenase</fullName>
    </submittedName>
</protein>
<organism evidence="6 7">
    <name type="scientific">Acetobacter aceti</name>
    <dbReference type="NCBI Taxonomy" id="435"/>
    <lineage>
        <taxon>Bacteria</taxon>
        <taxon>Pseudomonadati</taxon>
        <taxon>Pseudomonadota</taxon>
        <taxon>Alphaproteobacteria</taxon>
        <taxon>Acetobacterales</taxon>
        <taxon>Acetobacteraceae</taxon>
        <taxon>Acetobacter</taxon>
        <taxon>Acetobacter subgen. Acetobacter</taxon>
    </lineage>
</organism>
<evidence type="ECO:0000256" key="3">
    <source>
        <dbReference type="PROSITE-ProRule" id="PRU10007"/>
    </source>
</evidence>
<dbReference type="InterPro" id="IPR029510">
    <property type="entry name" value="Ald_DH_CS_GLU"/>
</dbReference>
<dbReference type="STRING" id="435.A0U92_02670"/>
<dbReference type="InterPro" id="IPR016163">
    <property type="entry name" value="Ald_DH_C"/>
</dbReference>
<dbReference type="SUPFAM" id="SSF53720">
    <property type="entry name" value="ALDH-like"/>
    <property type="match status" value="1"/>
</dbReference>
<dbReference type="AlphaFoldDB" id="A0A1U9KDQ0"/>
<feature type="domain" description="Aldehyde dehydrogenase" evidence="5">
    <location>
        <begin position="34"/>
        <end position="494"/>
    </location>
</feature>
<comment type="similarity">
    <text evidence="1 4">Belongs to the aldehyde dehydrogenase family.</text>
</comment>
<keyword evidence="7" id="KW-1185">Reference proteome</keyword>
<reference evidence="6 7" key="1">
    <citation type="submission" date="2016-03" db="EMBL/GenBank/DDBJ databases">
        <title>Acetic acid bacteria sequencing.</title>
        <authorList>
            <person name="Brandt J."/>
            <person name="Jakob F."/>
            <person name="Vogel R.F."/>
        </authorList>
    </citation>
    <scope>NUCLEOTIDE SEQUENCE [LARGE SCALE GENOMIC DNA]</scope>
    <source>
        <strain evidence="6 7">TMW2.1153</strain>
    </source>
</reference>
<sequence length="498" mass="53002">MVYRGKFEINVATRAFLAREPGIVVGGKRIAGRSKGRIPVFDPASGLPIAEVVDAVTEDVNDAVERAHAAFRDGRWRNKTPAERERILFRFAELIEKNGEALAQLETLEQGKSIHLSRLFASAGSAEWLRYAAGLTTKVEGRTMDLSMPPGPDRWTAYTRRAPVGVVAGIVPWNFPMAIATWKFAPALAAGCSVVLKPSEFTPLSALWLAELALEAGLPDDVLNVVTGTGQGAGSALVSHRLIRKITFTGSTATGKAIARAALENMVPIGLELGGKNPAVVLADADLEVTVPGLMGGGFFNQGQVCAAASRIYVEEAIHDQLVEALADAIKSLPVGAGMDPAAQVTPLVSREHKTKVTRYLDDAKAKAKVIAGAQVPEGDGYFVSPHIVIAPADNVALKREEVFGPVIAIQKVGSRDEAIALANDTDMGLAASVWTQNLKAAMTLTRQLDAGTVWVNTHSFIDPALPFGGIKQSGLGREFGTDWVNAYTELKSICISH</sequence>
<dbReference type="InterPro" id="IPR016162">
    <property type="entry name" value="Ald_DH_N"/>
</dbReference>
<accession>A0A1U9KDQ0</accession>
<evidence type="ECO:0000256" key="2">
    <source>
        <dbReference type="ARBA" id="ARBA00023002"/>
    </source>
</evidence>
<evidence type="ECO:0000259" key="5">
    <source>
        <dbReference type="Pfam" id="PF00171"/>
    </source>
</evidence>
<proteinExistence type="inferred from homology"/>
<dbReference type="InterPro" id="IPR016160">
    <property type="entry name" value="Ald_DH_CS_CYS"/>
</dbReference>
<dbReference type="InterPro" id="IPR015590">
    <property type="entry name" value="Aldehyde_DH_dom"/>
</dbReference>
<evidence type="ECO:0000256" key="4">
    <source>
        <dbReference type="RuleBase" id="RU003345"/>
    </source>
</evidence>
<keyword evidence="2 4" id="KW-0560">Oxidoreductase</keyword>